<reference evidence="1" key="1">
    <citation type="submission" date="2020-03" db="EMBL/GenBank/DDBJ databases">
        <title>A high-quality chromosome-level genome assembly of a woody plant with both climbing and erect habits, Rhamnella rubrinervis.</title>
        <authorList>
            <person name="Lu Z."/>
            <person name="Yang Y."/>
            <person name="Zhu X."/>
            <person name="Sun Y."/>
        </authorList>
    </citation>
    <scope>NUCLEOTIDE SEQUENCE</scope>
    <source>
        <strain evidence="1">BYM</strain>
        <tissue evidence="1">Leaf</tissue>
    </source>
</reference>
<organism evidence="1 2">
    <name type="scientific">Rhamnella rubrinervis</name>
    <dbReference type="NCBI Taxonomy" id="2594499"/>
    <lineage>
        <taxon>Eukaryota</taxon>
        <taxon>Viridiplantae</taxon>
        <taxon>Streptophyta</taxon>
        <taxon>Embryophyta</taxon>
        <taxon>Tracheophyta</taxon>
        <taxon>Spermatophyta</taxon>
        <taxon>Magnoliopsida</taxon>
        <taxon>eudicotyledons</taxon>
        <taxon>Gunneridae</taxon>
        <taxon>Pentapetalae</taxon>
        <taxon>rosids</taxon>
        <taxon>fabids</taxon>
        <taxon>Rosales</taxon>
        <taxon>Rhamnaceae</taxon>
        <taxon>rhamnoid group</taxon>
        <taxon>Rhamneae</taxon>
        <taxon>Rhamnella</taxon>
    </lineage>
</organism>
<dbReference type="AlphaFoldDB" id="A0A8K0H5R4"/>
<dbReference type="EMBL" id="VOIH02000005">
    <property type="protein sequence ID" value="KAF3445948.1"/>
    <property type="molecule type" value="Genomic_DNA"/>
</dbReference>
<comment type="caution">
    <text evidence="1">The sequence shown here is derived from an EMBL/GenBank/DDBJ whole genome shotgun (WGS) entry which is preliminary data.</text>
</comment>
<protein>
    <submittedName>
        <fullName evidence="1">Uncharacterized protein</fullName>
    </submittedName>
</protein>
<sequence>MPRVAFKSLLPAVSLLMAENLHMYLKRRKVKKCLTWLLFRESTFAACRCGVPHMTFIKTQDSTINLVLGSSNAIRALSNQEDVDLKVKLKAMDNSGQLGGENLCQMEEASQLHMKPLDLRHRRKERECCNLDVQLAHMEISPTMSRKASKMSIWHLFVCLHPAVLAR</sequence>
<gene>
    <name evidence="1" type="ORF">FNV43_RR11125</name>
</gene>
<proteinExistence type="predicted"/>
<dbReference type="Proteomes" id="UP000796880">
    <property type="component" value="Unassembled WGS sequence"/>
</dbReference>
<accession>A0A8K0H5R4</accession>
<evidence type="ECO:0000313" key="2">
    <source>
        <dbReference type="Proteomes" id="UP000796880"/>
    </source>
</evidence>
<keyword evidence="2" id="KW-1185">Reference proteome</keyword>
<evidence type="ECO:0000313" key="1">
    <source>
        <dbReference type="EMBL" id="KAF3445948.1"/>
    </source>
</evidence>
<name>A0A8K0H5R4_9ROSA</name>